<proteinExistence type="inferred from homology"/>
<dbReference type="EC" id="2.6.1.-" evidence="6"/>
<feature type="domain" description="Aminotransferase class I/classII large" evidence="7">
    <location>
        <begin position="31"/>
        <end position="384"/>
    </location>
</feature>
<dbReference type="AlphaFoldDB" id="A0A1Q9JFE7"/>
<evidence type="ECO:0000313" key="8">
    <source>
        <dbReference type="EMBL" id="OLR54854.1"/>
    </source>
</evidence>
<comment type="caution">
    <text evidence="8">The sequence shown here is derived from an EMBL/GenBank/DDBJ whole genome shotgun (WGS) entry which is preliminary data.</text>
</comment>
<dbReference type="InterPro" id="IPR015421">
    <property type="entry name" value="PyrdxlP-dep_Trfase_major"/>
</dbReference>
<keyword evidence="5" id="KW-0663">Pyridoxal phosphate</keyword>
<sequence length="399" mass="44276">MNISKRVDAMQFSPIRKFNPMAIEAEKKGKKIYHLNIGQPDVETPECFMEAIRNFDEKVIAYAESGGRPELISAVIDYYKKYDIELEPSDMIVTNGGSEALSMSFLTLLNDGDEVLIPEPYYTNYSTFALMAGGVVKPIPADASKGYAYADKENIEACITPKTKVICCLEPGNPTGNILSLDEMKVICELAEKYDLAIIADEVYREFVYDGRTPVSFGQLSEYADRVIIVDSVSKRFSACGARIGLLISKNKEFMSGCMKIAQGRLCVSTVDQIGSAALFRLPDSYYDEAKAIYCGRRDAVVEELRKIPGMNVVVPAGAFYLTCALPVEDIEDFLTFLLTEFEDNGESVMFAPAAGFYATPGKGKNEIRIAYVLKEEDMRRGVELIRLGLEAYNKKLGK</sequence>
<dbReference type="Gene3D" id="3.40.640.10">
    <property type="entry name" value="Type I PLP-dependent aspartate aminotransferase-like (Major domain)"/>
    <property type="match status" value="1"/>
</dbReference>
<dbReference type="Gene3D" id="3.90.1150.10">
    <property type="entry name" value="Aspartate Aminotransferase, domain 1"/>
    <property type="match status" value="1"/>
</dbReference>
<evidence type="ECO:0000256" key="3">
    <source>
        <dbReference type="ARBA" id="ARBA00022576"/>
    </source>
</evidence>
<protein>
    <recommendedName>
        <fullName evidence="6">Aminotransferase</fullName>
        <ecNumber evidence="6">2.6.1.-</ecNumber>
    </recommendedName>
</protein>
<dbReference type="GO" id="GO:0008483">
    <property type="term" value="F:transaminase activity"/>
    <property type="evidence" value="ECO:0007669"/>
    <property type="project" value="UniProtKB-KW"/>
</dbReference>
<dbReference type="InterPro" id="IPR015422">
    <property type="entry name" value="PyrdxlP-dep_Trfase_small"/>
</dbReference>
<evidence type="ECO:0000259" key="7">
    <source>
        <dbReference type="Pfam" id="PF00155"/>
    </source>
</evidence>
<accession>A0A1Q9JFE7</accession>
<dbReference type="PANTHER" id="PTHR46383">
    <property type="entry name" value="ASPARTATE AMINOTRANSFERASE"/>
    <property type="match status" value="1"/>
</dbReference>
<dbReference type="InterPro" id="IPR015424">
    <property type="entry name" value="PyrdxlP-dep_Trfase"/>
</dbReference>
<dbReference type="SUPFAM" id="SSF53383">
    <property type="entry name" value="PLP-dependent transferases"/>
    <property type="match status" value="1"/>
</dbReference>
<dbReference type="NCBIfam" id="NF005744">
    <property type="entry name" value="PRK07568.1"/>
    <property type="match status" value="1"/>
</dbReference>
<evidence type="ECO:0000256" key="2">
    <source>
        <dbReference type="ARBA" id="ARBA00007441"/>
    </source>
</evidence>
<dbReference type="Pfam" id="PF00155">
    <property type="entry name" value="Aminotran_1_2"/>
    <property type="match status" value="1"/>
</dbReference>
<comment type="cofactor">
    <cofactor evidence="1 6">
        <name>pyridoxal 5'-phosphate</name>
        <dbReference type="ChEBI" id="CHEBI:597326"/>
    </cofactor>
</comment>
<dbReference type="Proteomes" id="UP000187404">
    <property type="component" value="Unassembled WGS sequence"/>
</dbReference>
<comment type="similarity">
    <text evidence="2 6">Belongs to the class-I pyridoxal-phosphate-dependent aminotransferase family.</text>
</comment>
<name>A0A1Q9JFE7_9FIRM</name>
<dbReference type="STRING" id="1261640.BHK98_01405"/>
<evidence type="ECO:0000256" key="5">
    <source>
        <dbReference type="ARBA" id="ARBA00022898"/>
    </source>
</evidence>
<dbReference type="CDD" id="cd00609">
    <property type="entry name" value="AAT_like"/>
    <property type="match status" value="1"/>
</dbReference>
<evidence type="ECO:0000313" key="9">
    <source>
        <dbReference type="Proteomes" id="UP000187404"/>
    </source>
</evidence>
<dbReference type="PROSITE" id="PS00105">
    <property type="entry name" value="AA_TRANSFER_CLASS_1"/>
    <property type="match status" value="1"/>
</dbReference>
<evidence type="ECO:0000256" key="1">
    <source>
        <dbReference type="ARBA" id="ARBA00001933"/>
    </source>
</evidence>
<organism evidence="8 9">
    <name type="scientific">Hornefia porci</name>
    <dbReference type="NCBI Taxonomy" id="2652292"/>
    <lineage>
        <taxon>Bacteria</taxon>
        <taxon>Bacillati</taxon>
        <taxon>Bacillota</taxon>
        <taxon>Clostridia</taxon>
        <taxon>Peptostreptococcales</taxon>
        <taxon>Anaerovoracaceae</taxon>
        <taxon>Hornefia</taxon>
    </lineage>
</organism>
<reference evidence="8 9" key="1">
    <citation type="journal article" date="2016" name="Appl. Environ. Microbiol.">
        <title>Function and Phylogeny of Bacterial Butyryl Coenzyme A:Acetate Transferases and Their Diversity in the Proximal Colon of Swine.</title>
        <authorList>
            <person name="Trachsel J."/>
            <person name="Bayles D.O."/>
            <person name="Looft T."/>
            <person name="Levine U.Y."/>
            <person name="Allen H.K."/>
        </authorList>
    </citation>
    <scope>NUCLEOTIDE SEQUENCE [LARGE SCALE GENOMIC DNA]</scope>
    <source>
        <strain evidence="8 9">68-3-10</strain>
    </source>
</reference>
<keyword evidence="9" id="KW-1185">Reference proteome</keyword>
<dbReference type="RefSeq" id="WP_075711873.1">
    <property type="nucleotide sequence ID" value="NZ_MJIE01000001.1"/>
</dbReference>
<dbReference type="GO" id="GO:0030170">
    <property type="term" value="F:pyridoxal phosphate binding"/>
    <property type="evidence" value="ECO:0007669"/>
    <property type="project" value="InterPro"/>
</dbReference>
<dbReference type="EMBL" id="MJIE01000001">
    <property type="protein sequence ID" value="OLR54854.1"/>
    <property type="molecule type" value="Genomic_DNA"/>
</dbReference>
<dbReference type="GO" id="GO:0006520">
    <property type="term" value="P:amino acid metabolic process"/>
    <property type="evidence" value="ECO:0007669"/>
    <property type="project" value="InterPro"/>
</dbReference>
<keyword evidence="4 6" id="KW-0808">Transferase</keyword>
<dbReference type="InterPro" id="IPR050596">
    <property type="entry name" value="AspAT/PAT-like"/>
</dbReference>
<gene>
    <name evidence="8" type="ORF">BHK98_01405</name>
</gene>
<evidence type="ECO:0000256" key="6">
    <source>
        <dbReference type="RuleBase" id="RU000481"/>
    </source>
</evidence>
<dbReference type="PANTHER" id="PTHR46383:SF2">
    <property type="entry name" value="AMINOTRANSFERASE"/>
    <property type="match status" value="1"/>
</dbReference>
<dbReference type="InterPro" id="IPR004839">
    <property type="entry name" value="Aminotransferase_I/II_large"/>
</dbReference>
<evidence type="ECO:0000256" key="4">
    <source>
        <dbReference type="ARBA" id="ARBA00022679"/>
    </source>
</evidence>
<dbReference type="InterPro" id="IPR004838">
    <property type="entry name" value="NHTrfase_class1_PyrdxlP-BS"/>
</dbReference>
<dbReference type="OrthoDB" id="9802328at2"/>
<keyword evidence="3 6" id="KW-0032">Aminotransferase</keyword>